<protein>
    <submittedName>
        <fullName evidence="1">Uncharacterized protein</fullName>
    </submittedName>
</protein>
<comment type="caution">
    <text evidence="1">The sequence shown here is derived from an EMBL/GenBank/DDBJ whole genome shotgun (WGS) entry which is preliminary data.</text>
</comment>
<dbReference type="Proteomes" id="UP001055811">
    <property type="component" value="Linkage Group LG04"/>
</dbReference>
<proteinExistence type="predicted"/>
<reference evidence="1 2" key="2">
    <citation type="journal article" date="2022" name="Mol. Ecol. Resour.">
        <title>The genomes of chicory, endive, great burdock and yacon provide insights into Asteraceae paleo-polyploidization history and plant inulin production.</title>
        <authorList>
            <person name="Fan W."/>
            <person name="Wang S."/>
            <person name="Wang H."/>
            <person name="Wang A."/>
            <person name="Jiang F."/>
            <person name="Liu H."/>
            <person name="Zhao H."/>
            <person name="Xu D."/>
            <person name="Zhang Y."/>
        </authorList>
    </citation>
    <scope>NUCLEOTIDE SEQUENCE [LARGE SCALE GENOMIC DNA]</scope>
    <source>
        <strain evidence="2">cv. Punajuju</strain>
        <tissue evidence="1">Leaves</tissue>
    </source>
</reference>
<sequence length="484" mass="54417">MKISSRSILSPARAGAARDPPPISLSKSHSRRLRNSRSIKGGASPAMFPATGKKRGSGFENPEPSSPKVTCIGQVRVKSKKKHAKNLRSLSRRRSAGEVSFRRLEHFGSGFGSQSQNLGSNYQQGGSQECLPLQRNNQRWVHLPLTICEALRTLGSEEGEGGRRDAGVGREIQLVAGDDDENNEIEEMAIGNPRRHVFQDLEIVNGSVLGTKDEARNEVDQEEFETISEMETKQRVQEEKVETNPEMETKQSVEEEDNQEQSIETNEEEEEESMFLWSLFEENPDQDQEPEEENEEEEAHSEMEDAQEEFFEDVQVTEACESNVEKVKDFEEENEKIDSSKSLPECLLLMMYEPKLSMEVSKETWVCSADFIRHHSRRKPPPVPPPVNSTDGQDESKATRMAGVECQPVLQQPARSSCSFPATSMATMFDQKLANTNGFEPLVLKRSRSEPHRAKIAPDSCFWKNKLEPPRRASFGIDVAGFGL</sequence>
<gene>
    <name evidence="1" type="ORF">L2E82_25780</name>
</gene>
<reference evidence="2" key="1">
    <citation type="journal article" date="2022" name="Mol. Ecol. Resour.">
        <title>The genomes of chicory, endive, great burdock and yacon provide insights into Asteraceae palaeo-polyploidization history and plant inulin production.</title>
        <authorList>
            <person name="Fan W."/>
            <person name="Wang S."/>
            <person name="Wang H."/>
            <person name="Wang A."/>
            <person name="Jiang F."/>
            <person name="Liu H."/>
            <person name="Zhao H."/>
            <person name="Xu D."/>
            <person name="Zhang Y."/>
        </authorList>
    </citation>
    <scope>NUCLEOTIDE SEQUENCE [LARGE SCALE GENOMIC DNA]</scope>
    <source>
        <strain evidence="2">cv. Punajuju</strain>
    </source>
</reference>
<dbReference type="EMBL" id="CM042012">
    <property type="protein sequence ID" value="KAI3753719.1"/>
    <property type="molecule type" value="Genomic_DNA"/>
</dbReference>
<name>A0ACB9E446_CICIN</name>
<evidence type="ECO:0000313" key="1">
    <source>
        <dbReference type="EMBL" id="KAI3753719.1"/>
    </source>
</evidence>
<accession>A0ACB9E446</accession>
<organism evidence="1 2">
    <name type="scientific">Cichorium intybus</name>
    <name type="common">Chicory</name>
    <dbReference type="NCBI Taxonomy" id="13427"/>
    <lineage>
        <taxon>Eukaryota</taxon>
        <taxon>Viridiplantae</taxon>
        <taxon>Streptophyta</taxon>
        <taxon>Embryophyta</taxon>
        <taxon>Tracheophyta</taxon>
        <taxon>Spermatophyta</taxon>
        <taxon>Magnoliopsida</taxon>
        <taxon>eudicotyledons</taxon>
        <taxon>Gunneridae</taxon>
        <taxon>Pentapetalae</taxon>
        <taxon>asterids</taxon>
        <taxon>campanulids</taxon>
        <taxon>Asterales</taxon>
        <taxon>Asteraceae</taxon>
        <taxon>Cichorioideae</taxon>
        <taxon>Cichorieae</taxon>
        <taxon>Cichoriinae</taxon>
        <taxon>Cichorium</taxon>
    </lineage>
</organism>
<keyword evidence="2" id="KW-1185">Reference proteome</keyword>
<evidence type="ECO:0000313" key="2">
    <source>
        <dbReference type="Proteomes" id="UP001055811"/>
    </source>
</evidence>